<dbReference type="OrthoDB" id="1734at2157"/>
<organism evidence="1 2">
    <name type="scientific">Candidatus Nitrosotenuis cloacae</name>
    <dbReference type="NCBI Taxonomy" id="1603555"/>
    <lineage>
        <taxon>Archaea</taxon>
        <taxon>Nitrososphaerota</taxon>
        <taxon>Candidatus Nitrosotenuis</taxon>
    </lineage>
</organism>
<dbReference type="KEGG" id="tah:SU86_004795"/>
<accession>A0A3G1B8T6</accession>
<dbReference type="Pfam" id="PF20364">
    <property type="entry name" value="DUF6659"/>
    <property type="match status" value="1"/>
</dbReference>
<protein>
    <recommendedName>
        <fullName evidence="3">Dynein regulation protein LC7</fullName>
    </recommendedName>
</protein>
<gene>
    <name evidence="1" type="ORF">SU86_004795</name>
</gene>
<evidence type="ECO:0000313" key="1">
    <source>
        <dbReference type="EMBL" id="AJZ76647.1"/>
    </source>
</evidence>
<evidence type="ECO:0000313" key="2">
    <source>
        <dbReference type="Proteomes" id="UP000266745"/>
    </source>
</evidence>
<reference evidence="1 2" key="1">
    <citation type="journal article" date="2016" name="Sci. Rep.">
        <title>A novel ammonia-oxidizing archaeon from wastewater treatment plant: Its enrichment, physiological and genomic characteristics.</title>
        <authorList>
            <person name="Li Y."/>
            <person name="Ding K."/>
            <person name="Wen X."/>
            <person name="Zhang B."/>
            <person name="Shen B."/>
            <person name="Yang Y."/>
        </authorList>
    </citation>
    <scope>NUCLEOTIDE SEQUENCE [LARGE SCALE GENOMIC DNA]</scope>
    <source>
        <strain evidence="1 2">SAT1</strain>
    </source>
</reference>
<dbReference type="AlphaFoldDB" id="A0A3G1B8T6"/>
<evidence type="ECO:0008006" key="3">
    <source>
        <dbReference type="Google" id="ProtNLM"/>
    </source>
</evidence>
<dbReference type="InterPro" id="IPR046600">
    <property type="entry name" value="DUF6659"/>
</dbReference>
<dbReference type="GeneID" id="24875715"/>
<proteinExistence type="predicted"/>
<dbReference type="EMBL" id="CP011097">
    <property type="protein sequence ID" value="AJZ76647.1"/>
    <property type="molecule type" value="Genomic_DNA"/>
</dbReference>
<dbReference type="Proteomes" id="UP000266745">
    <property type="component" value="Chromosome"/>
</dbReference>
<name>A0A3G1B8T6_9ARCH</name>
<dbReference type="RefSeq" id="WP_048188652.1">
    <property type="nucleotide sequence ID" value="NZ_CP011097.1"/>
</dbReference>
<sequence length="119" mass="13596">MSEARNYQSICDQIHKLDPKIRFAGIINERGRLIEGGMKSGLTTFSSAKDDEMLFMELVLRVKMRQDFDTQLGKVKFAMALRDKVLEMSFPIDKHVLFVVSESDVDFGVIPKKIIQIIS</sequence>
<keyword evidence="2" id="KW-1185">Reference proteome</keyword>